<sequence>MAINNEKIQDLVMFVLTSNRLPKEGDLFMDGSSMKDFLEKNLETIYKNEGNDGEINLLISLIKNIDSEFFSLGYREEKDIYDDNFRNMISSFEKSYQDKNVNNHRRPIVVKERKKEVHKLNFFDFVRELTSYIEHHNELPGTNKFFSDGKTSMKYFLAKNKEKIYLNKKDRKDLDLLKKTIQKVSPDFFSDVEISDDIIEDTSSIIQEKTSPKKIVKVSTFDLRLQELYYDIIDSEKYGYNCSIRFNDGVKKKEWVMESKSKLMEINSAMSNKVLNYYFKNADSFSEVVQEVCDYLDKNNYQFPFEDMSLNSGELFSEWFKSNRNKIDNYVRYNDSRVKLILGCYYASLKSNFENMISKVFSSINDGTLDKELIKWVNDNGDAIILRQKFDDRLVLIARKLLTNYITFDQGIKEVTALFNKYSFAEMKEKNIRLSNGILVKTWISKRKSDITCKRFSDDVCDVYCNIKYGDGDDIFKKEYFLNYEAKLYEAFVILKSLNKVPRRGDNVRFSDGTNVGNFLDFSKSKIYESDNLMAQALAARILEMEPHYYDETIIGIEKRMRRKALRKVK</sequence>
<reference evidence="1" key="2">
    <citation type="journal article" date="2021" name="PeerJ">
        <title>Extensive microbial diversity within the chicken gut microbiome revealed by metagenomics and culture.</title>
        <authorList>
            <person name="Gilroy R."/>
            <person name="Ravi A."/>
            <person name="Getino M."/>
            <person name="Pursley I."/>
            <person name="Horton D.L."/>
            <person name="Alikhan N.F."/>
            <person name="Baker D."/>
            <person name="Gharbi K."/>
            <person name="Hall N."/>
            <person name="Watson M."/>
            <person name="Adriaenssens E.M."/>
            <person name="Foster-Nyarko E."/>
            <person name="Jarju S."/>
            <person name="Secka A."/>
            <person name="Antonio M."/>
            <person name="Oren A."/>
            <person name="Chaudhuri R.R."/>
            <person name="La Ragione R."/>
            <person name="Hildebrand F."/>
            <person name="Pallen M.J."/>
        </authorList>
    </citation>
    <scope>NUCLEOTIDE SEQUENCE</scope>
    <source>
        <strain evidence="1">CHK147-3167</strain>
    </source>
</reference>
<dbReference type="Proteomes" id="UP000886786">
    <property type="component" value="Unassembled WGS sequence"/>
</dbReference>
<dbReference type="EMBL" id="DVFV01000098">
    <property type="protein sequence ID" value="HIQ91091.1"/>
    <property type="molecule type" value="Genomic_DNA"/>
</dbReference>
<protein>
    <submittedName>
        <fullName evidence="1">Uncharacterized protein</fullName>
    </submittedName>
</protein>
<comment type="caution">
    <text evidence="1">The sequence shown here is derived from an EMBL/GenBank/DDBJ whole genome shotgun (WGS) entry which is preliminary data.</text>
</comment>
<evidence type="ECO:0000313" key="1">
    <source>
        <dbReference type="EMBL" id="HIQ91091.1"/>
    </source>
</evidence>
<accession>A0A9D0ZRC6</accession>
<reference evidence="1" key="1">
    <citation type="submission" date="2020-10" db="EMBL/GenBank/DDBJ databases">
        <authorList>
            <person name="Gilroy R."/>
        </authorList>
    </citation>
    <scope>NUCLEOTIDE SEQUENCE</scope>
    <source>
        <strain evidence="1">CHK147-3167</strain>
    </source>
</reference>
<proteinExistence type="predicted"/>
<name>A0A9D0ZRC6_9FIRM</name>
<evidence type="ECO:0000313" key="2">
    <source>
        <dbReference type="Proteomes" id="UP000886786"/>
    </source>
</evidence>
<organism evidence="1 2">
    <name type="scientific">Candidatus Coprosoma intestinipullorum</name>
    <dbReference type="NCBI Taxonomy" id="2840752"/>
    <lineage>
        <taxon>Bacteria</taxon>
        <taxon>Bacillati</taxon>
        <taxon>Bacillota</taxon>
        <taxon>Bacillota incertae sedis</taxon>
        <taxon>Candidatus Coprosoma</taxon>
    </lineage>
</organism>
<dbReference type="AlphaFoldDB" id="A0A9D0ZRC6"/>
<gene>
    <name evidence="1" type="ORF">IAB27_05670</name>
</gene>